<keyword evidence="1" id="KW-1133">Transmembrane helix</keyword>
<reference evidence="2 3" key="1">
    <citation type="submission" date="2018-07" db="EMBL/GenBank/DDBJ databases">
        <title>Draft Genome Assemblies for Five Robust Yarrowia lipolytica Strains Exhibiting High Lipid Production and Pentose Sugar Utilization and Sugar Alcohol Secretion from Undetoxified Lignocellulosic Biomass Hydrolysates.</title>
        <authorList>
            <consortium name="DOE Joint Genome Institute"/>
            <person name="Walker C."/>
            <person name="Ryu S."/>
            <person name="Na H."/>
            <person name="Zane M."/>
            <person name="LaButti K."/>
            <person name="Lipzen A."/>
            <person name="Haridas S."/>
            <person name="Barry K."/>
            <person name="Grigoriev I.V."/>
            <person name="Quarterman J."/>
            <person name="Slininger P."/>
            <person name="Dien B."/>
            <person name="Trinh C.T."/>
        </authorList>
    </citation>
    <scope>NUCLEOTIDE SEQUENCE [LARGE SCALE GENOMIC DNA]</scope>
    <source>
        <strain evidence="2 3">YB392</strain>
    </source>
</reference>
<proteinExistence type="predicted"/>
<protein>
    <submittedName>
        <fullName evidence="2">Uncharacterized protein</fullName>
    </submittedName>
</protein>
<keyword evidence="1" id="KW-0472">Membrane</keyword>
<evidence type="ECO:0000313" key="3">
    <source>
        <dbReference type="Proteomes" id="UP000256601"/>
    </source>
</evidence>
<sequence>MRNLNFGLDWVCSSPLNFWTVWSHWRSREIRNRYTRLWATIQHQTIARHETRYVSIALPFSPSLINRFLVLGENEKTYLSHYLDLSLNLPLRGQARVIHTQARQFVTVLSDAGALDQQHYQLRVVSLSHSQAAYMSTLILVIASVPLLPLYQCATSCYRSRASC</sequence>
<evidence type="ECO:0000313" key="2">
    <source>
        <dbReference type="EMBL" id="RDW26532.1"/>
    </source>
</evidence>
<evidence type="ECO:0000256" key="1">
    <source>
        <dbReference type="SAM" id="Phobius"/>
    </source>
</evidence>
<feature type="transmembrane region" description="Helical" evidence="1">
    <location>
        <begin position="132"/>
        <end position="151"/>
    </location>
</feature>
<organism evidence="2 3">
    <name type="scientific">Yarrowia lipolytica</name>
    <name type="common">Candida lipolytica</name>
    <dbReference type="NCBI Taxonomy" id="4952"/>
    <lineage>
        <taxon>Eukaryota</taxon>
        <taxon>Fungi</taxon>
        <taxon>Dikarya</taxon>
        <taxon>Ascomycota</taxon>
        <taxon>Saccharomycotina</taxon>
        <taxon>Dipodascomycetes</taxon>
        <taxon>Dipodascales</taxon>
        <taxon>Dipodascales incertae sedis</taxon>
        <taxon>Yarrowia</taxon>
    </lineage>
</organism>
<dbReference type="Proteomes" id="UP000256601">
    <property type="component" value="Unassembled WGS sequence"/>
</dbReference>
<dbReference type="EMBL" id="KZ858978">
    <property type="protein sequence ID" value="RDW26532.1"/>
    <property type="molecule type" value="Genomic_DNA"/>
</dbReference>
<name>A0A371C8M4_YARLL</name>
<dbReference type="AlphaFoldDB" id="A0A371C8M4"/>
<keyword evidence="1" id="KW-0812">Transmembrane</keyword>
<gene>
    <name evidence="2" type="ORF">B0I71DRAFT_130688</name>
</gene>
<accession>A0A371C8M4</accession>